<proteinExistence type="predicted"/>
<dbReference type="AlphaFoldDB" id="A0A0S8GM37"/>
<evidence type="ECO:0000313" key="2">
    <source>
        <dbReference type="Proteomes" id="UP000051096"/>
    </source>
</evidence>
<accession>A0A0S8GM37</accession>
<protein>
    <recommendedName>
        <fullName evidence="3">PorV/PorQ family protein</fullName>
    </recommendedName>
</protein>
<dbReference type="EMBL" id="LJUO01000002">
    <property type="protein sequence ID" value="KPK73817.1"/>
    <property type="molecule type" value="Genomic_DNA"/>
</dbReference>
<dbReference type="Gene3D" id="2.40.160.60">
    <property type="entry name" value="Outer membrane protein transport protein (OMPP1/FadL/TodX)"/>
    <property type="match status" value="1"/>
</dbReference>
<evidence type="ECO:0008006" key="3">
    <source>
        <dbReference type="Google" id="ProtNLM"/>
    </source>
</evidence>
<gene>
    <name evidence="1" type="ORF">AMJ87_00435</name>
</gene>
<name>A0A0S8GM37_UNCW3</name>
<reference evidence="1 2" key="1">
    <citation type="journal article" date="2015" name="Microbiome">
        <title>Genomic resolution of linkages in carbon, nitrogen, and sulfur cycling among widespread estuary sediment bacteria.</title>
        <authorList>
            <person name="Baker B.J."/>
            <person name="Lazar C.S."/>
            <person name="Teske A.P."/>
            <person name="Dick G.J."/>
        </authorList>
    </citation>
    <scope>NUCLEOTIDE SEQUENCE [LARGE SCALE GENOMIC DNA]</scope>
    <source>
        <strain evidence="1">SM23_60</strain>
    </source>
</reference>
<dbReference type="Proteomes" id="UP000051096">
    <property type="component" value="Unassembled WGS sequence"/>
</dbReference>
<comment type="caution">
    <text evidence="1">The sequence shown here is derived from an EMBL/GenBank/DDBJ whole genome shotgun (WGS) entry which is preliminary data.</text>
</comment>
<sequence>MAYAFSAVSDNACANYYNSAGLAFLQSPMLTATYLGHLTGLAPNQHYAYFAVCYPLVSSAWGFDFIFFTPGEAEKRDSLGIYLGTELVWRIAPKISYARRLADRLSLGLALKFVLERYLEGRWFGDFCYVDAKRKYWAFDFSLLCKPVRNLSLGAVLHNIGPDASYASDPLPRLGRLGIAYVPLDNRYIKCTFTSEITKILVDRREFRDTWKAIGLELRCYNVLSLRGGYFHDYASYRDGLTFGLGLDIMNIEFDVGIDEFVYDWPTQNRTISLSYRFN</sequence>
<dbReference type="SUPFAM" id="SSF56935">
    <property type="entry name" value="Porins"/>
    <property type="match status" value="1"/>
</dbReference>
<organism evidence="1 2">
    <name type="scientific">candidate division WOR_3 bacterium SM23_60</name>
    <dbReference type="NCBI Taxonomy" id="1703780"/>
    <lineage>
        <taxon>Bacteria</taxon>
        <taxon>Bacteria division WOR-3</taxon>
    </lineage>
</organism>
<dbReference type="NCBIfam" id="NF033709">
    <property type="entry name" value="PorV_fam"/>
    <property type="match status" value="1"/>
</dbReference>
<evidence type="ECO:0000313" key="1">
    <source>
        <dbReference type="EMBL" id="KPK73817.1"/>
    </source>
</evidence>